<dbReference type="PROSITE" id="PS51733">
    <property type="entry name" value="BPL_LPL_CATALYTIC"/>
    <property type="match status" value="1"/>
</dbReference>
<evidence type="ECO:0000256" key="1">
    <source>
        <dbReference type="ARBA" id="ARBA00004821"/>
    </source>
</evidence>
<feature type="binding site" evidence="6 9">
    <location>
        <begin position="80"/>
        <end position="87"/>
    </location>
    <ligand>
        <name>substrate</name>
    </ligand>
</feature>
<comment type="caution">
    <text evidence="12">The sequence shown here is derived from an EMBL/GenBank/DDBJ whole genome shotgun (WGS) entry which is preliminary data.</text>
</comment>
<comment type="function">
    <text evidence="5 6 7">Catalyzes the transfer of endogenously produced octanoic acid from octanoyl-acyl-carrier-protein onto the lipoyl domains of lipoate-dependent enzymes. Lipoyl-ACP can also act as a substrate although octanoyl-ACP is likely to be the physiological substrate.</text>
</comment>
<evidence type="ECO:0000256" key="8">
    <source>
        <dbReference type="PIRSR" id="PIRSR016262-1"/>
    </source>
</evidence>
<dbReference type="GO" id="GO:0005737">
    <property type="term" value="C:cytoplasm"/>
    <property type="evidence" value="ECO:0007669"/>
    <property type="project" value="UniProtKB-SubCell"/>
</dbReference>
<dbReference type="FunFam" id="3.30.930.10:FF:000035">
    <property type="entry name" value="Putative lipoyltransferase 2, mitochondrial"/>
    <property type="match status" value="1"/>
</dbReference>
<dbReference type="NCBIfam" id="NF010925">
    <property type="entry name" value="PRK14345.1"/>
    <property type="match status" value="1"/>
</dbReference>
<dbReference type="InterPro" id="IPR004143">
    <property type="entry name" value="BPL_LPL_catalytic"/>
</dbReference>
<comment type="subcellular location">
    <subcellularLocation>
        <location evidence="6">Cytoplasm</location>
    </subcellularLocation>
</comment>
<dbReference type="EC" id="2.3.1.181" evidence="6 7"/>
<protein>
    <recommendedName>
        <fullName evidence="6 7">Octanoyltransferase</fullName>
        <ecNumber evidence="6 7">2.3.1.181</ecNumber>
    </recommendedName>
    <alternativeName>
        <fullName evidence="6">Lipoate-protein ligase B</fullName>
    </alternativeName>
    <alternativeName>
        <fullName evidence="6">Lipoyl/octanoyl transferase</fullName>
    </alternativeName>
    <alternativeName>
        <fullName evidence="6">Octanoyl-[acyl-carrier-protein]-protein N-octanoyltransferase</fullName>
    </alternativeName>
</protein>
<organism evidence="12 13">
    <name type="scientific">Bacteroides nordii</name>
    <dbReference type="NCBI Taxonomy" id="291645"/>
    <lineage>
        <taxon>Bacteria</taxon>
        <taxon>Pseudomonadati</taxon>
        <taxon>Bacteroidota</taxon>
        <taxon>Bacteroidia</taxon>
        <taxon>Bacteroidales</taxon>
        <taxon>Bacteroidaceae</taxon>
        <taxon>Bacteroides</taxon>
    </lineage>
</organism>
<dbReference type="CDD" id="cd16444">
    <property type="entry name" value="LipB"/>
    <property type="match status" value="1"/>
</dbReference>
<dbReference type="Proteomes" id="UP000284379">
    <property type="component" value="Unassembled WGS sequence"/>
</dbReference>
<evidence type="ECO:0000256" key="2">
    <source>
        <dbReference type="ARBA" id="ARBA00022490"/>
    </source>
</evidence>
<evidence type="ECO:0000259" key="11">
    <source>
        <dbReference type="PROSITE" id="PS51733"/>
    </source>
</evidence>
<comment type="similarity">
    <text evidence="6 7">Belongs to the LipB family.</text>
</comment>
<dbReference type="InterPro" id="IPR045864">
    <property type="entry name" value="aa-tRNA-synth_II/BPL/LPL"/>
</dbReference>
<dbReference type="InterPro" id="IPR000544">
    <property type="entry name" value="Octanoyltransferase"/>
</dbReference>
<dbReference type="GO" id="GO:0009249">
    <property type="term" value="P:protein lipoylation"/>
    <property type="evidence" value="ECO:0007669"/>
    <property type="project" value="InterPro"/>
</dbReference>
<accession>A0A413VCD3</accession>
<evidence type="ECO:0000256" key="9">
    <source>
        <dbReference type="PIRSR" id="PIRSR016262-2"/>
    </source>
</evidence>
<evidence type="ECO:0000256" key="7">
    <source>
        <dbReference type="PIRNR" id="PIRNR016262"/>
    </source>
</evidence>
<feature type="domain" description="BPL/LPL catalytic" evidence="11">
    <location>
        <begin position="35"/>
        <end position="221"/>
    </location>
</feature>
<evidence type="ECO:0000313" key="13">
    <source>
        <dbReference type="Proteomes" id="UP000284379"/>
    </source>
</evidence>
<evidence type="ECO:0000313" key="12">
    <source>
        <dbReference type="EMBL" id="RHB31266.1"/>
    </source>
</evidence>
<dbReference type="AlphaFoldDB" id="A0A413VCD3"/>
<dbReference type="GO" id="GO:0033819">
    <property type="term" value="F:lipoyl(octanoyl) transferase activity"/>
    <property type="evidence" value="ECO:0007669"/>
    <property type="project" value="UniProtKB-EC"/>
</dbReference>
<evidence type="ECO:0000256" key="10">
    <source>
        <dbReference type="PIRSR" id="PIRSR016262-3"/>
    </source>
</evidence>
<feature type="site" description="Lowers pKa of active site Cys" evidence="6 10">
    <location>
        <position position="149"/>
    </location>
</feature>
<dbReference type="PANTHER" id="PTHR10993">
    <property type="entry name" value="OCTANOYLTRANSFERASE"/>
    <property type="match status" value="1"/>
</dbReference>
<comment type="catalytic activity">
    <reaction evidence="6 7">
        <text>octanoyl-[ACP] + L-lysyl-[protein] = N(6)-octanoyl-L-lysyl-[protein] + holo-[ACP] + H(+)</text>
        <dbReference type="Rhea" id="RHEA:17665"/>
        <dbReference type="Rhea" id="RHEA-COMP:9636"/>
        <dbReference type="Rhea" id="RHEA-COMP:9685"/>
        <dbReference type="Rhea" id="RHEA-COMP:9752"/>
        <dbReference type="Rhea" id="RHEA-COMP:9928"/>
        <dbReference type="ChEBI" id="CHEBI:15378"/>
        <dbReference type="ChEBI" id="CHEBI:29969"/>
        <dbReference type="ChEBI" id="CHEBI:64479"/>
        <dbReference type="ChEBI" id="CHEBI:78463"/>
        <dbReference type="ChEBI" id="CHEBI:78809"/>
        <dbReference type="EC" id="2.3.1.181"/>
    </reaction>
</comment>
<comment type="miscellaneous">
    <text evidence="6">In the reaction, the free carboxyl group of octanoic acid is attached via an amide linkage to the epsilon-amino group of a specific lysine residue of lipoyl domains of lipoate-dependent enzymes.</text>
</comment>
<keyword evidence="3 6" id="KW-0808">Transferase</keyword>
<evidence type="ECO:0000256" key="3">
    <source>
        <dbReference type="ARBA" id="ARBA00022679"/>
    </source>
</evidence>
<keyword evidence="2 6" id="KW-0963">Cytoplasm</keyword>
<dbReference type="PROSITE" id="PS01313">
    <property type="entry name" value="LIPB"/>
    <property type="match status" value="1"/>
</dbReference>
<comment type="pathway">
    <text evidence="1 6 7">Protein modification; protein lipoylation via endogenous pathway; protein N(6)-(lipoyl)lysine from octanoyl-[acyl-carrier-protein]: step 1/2.</text>
</comment>
<reference evidence="12 13" key="1">
    <citation type="submission" date="2018-08" db="EMBL/GenBank/DDBJ databases">
        <title>A genome reference for cultivated species of the human gut microbiota.</title>
        <authorList>
            <person name="Zou Y."/>
            <person name="Xue W."/>
            <person name="Luo G."/>
        </authorList>
    </citation>
    <scope>NUCLEOTIDE SEQUENCE [LARGE SCALE GENOMIC DNA]</scope>
    <source>
        <strain evidence="12 13">AM40-30BH</strain>
    </source>
</reference>
<evidence type="ECO:0000256" key="6">
    <source>
        <dbReference type="HAMAP-Rule" id="MF_00013"/>
    </source>
</evidence>
<dbReference type="Gene3D" id="3.30.930.10">
    <property type="entry name" value="Bira Bifunctional Protein, Domain 2"/>
    <property type="match status" value="1"/>
</dbReference>
<dbReference type="UniPathway" id="UPA00538">
    <property type="reaction ID" value="UER00592"/>
</dbReference>
<evidence type="ECO:0000256" key="4">
    <source>
        <dbReference type="ARBA" id="ARBA00023315"/>
    </source>
</evidence>
<feature type="binding site" evidence="6 9">
    <location>
        <begin position="165"/>
        <end position="167"/>
    </location>
    <ligand>
        <name>substrate</name>
    </ligand>
</feature>
<dbReference type="EMBL" id="QSGO01000023">
    <property type="protein sequence ID" value="RHB31266.1"/>
    <property type="molecule type" value="Genomic_DNA"/>
</dbReference>
<dbReference type="PIRSF" id="PIRSF016262">
    <property type="entry name" value="LPLase"/>
    <property type="match status" value="1"/>
</dbReference>
<feature type="binding site" evidence="6 9">
    <location>
        <begin position="152"/>
        <end position="154"/>
    </location>
    <ligand>
        <name>substrate</name>
    </ligand>
</feature>
<keyword evidence="4 6" id="KW-0012">Acyltransferase</keyword>
<gene>
    <name evidence="6" type="primary">lipB</name>
    <name evidence="12" type="ORF">DW888_18120</name>
</gene>
<dbReference type="SUPFAM" id="SSF55681">
    <property type="entry name" value="Class II aaRS and biotin synthetases"/>
    <property type="match status" value="1"/>
</dbReference>
<dbReference type="RefSeq" id="WP_122202159.1">
    <property type="nucleotide sequence ID" value="NZ_CABJFV010000023.1"/>
</dbReference>
<proteinExistence type="inferred from homology"/>
<name>A0A413VCD3_9BACE</name>
<dbReference type="PANTHER" id="PTHR10993:SF12">
    <property type="entry name" value="OCTANOYLTRANSFERASE"/>
    <property type="match status" value="1"/>
</dbReference>
<dbReference type="Pfam" id="PF21948">
    <property type="entry name" value="LplA-B_cat"/>
    <property type="match status" value="1"/>
</dbReference>
<dbReference type="InterPro" id="IPR020605">
    <property type="entry name" value="Octanoyltransferase_CS"/>
</dbReference>
<dbReference type="NCBIfam" id="TIGR00214">
    <property type="entry name" value="lipB"/>
    <property type="match status" value="1"/>
</dbReference>
<sequence length="221" mass="25104">MKTTVIDWNFIPYAEAWQRQTEYFDTLVRAKQNGEQYENIIILCEHPSVYTLGRSGKENNMLLSEAQLERIGATLYHIDRGGDITYHGPGQLVCYPILNLEEFDLGLKEYVHLLEEAVIRVCASYGITAGRLEKATGVWLEGDTSRARKICAIGVRSSHYVTMHGLALNVNTDLRYFSYIHPCGFIDKGVTSLRQELGSEIPMSEVKQRLELEIKSLLTRS</sequence>
<feature type="active site" description="Acyl-thioester intermediate" evidence="6 8">
    <location>
        <position position="183"/>
    </location>
</feature>
<evidence type="ECO:0000256" key="5">
    <source>
        <dbReference type="ARBA" id="ARBA00024732"/>
    </source>
</evidence>
<dbReference type="HAMAP" id="MF_00013">
    <property type="entry name" value="LipB"/>
    <property type="match status" value="1"/>
</dbReference>